<reference evidence="3 4" key="1">
    <citation type="submission" date="2018-08" db="EMBL/GenBank/DDBJ databases">
        <title>A genome reference for cultivated species of the human gut microbiota.</title>
        <authorList>
            <person name="Zou Y."/>
            <person name="Xue W."/>
            <person name="Luo G."/>
        </authorList>
    </citation>
    <scope>NUCLEOTIDE SEQUENCE [LARGE SCALE GENOMIC DNA]</scope>
    <source>
        <strain evidence="3 4">AF24-2</strain>
    </source>
</reference>
<feature type="signal peptide" evidence="1">
    <location>
        <begin position="1"/>
        <end position="19"/>
    </location>
</feature>
<evidence type="ECO:0000256" key="1">
    <source>
        <dbReference type="SAM" id="SignalP"/>
    </source>
</evidence>
<dbReference type="Gene3D" id="3.10.450.360">
    <property type="match status" value="3"/>
</dbReference>
<dbReference type="Proteomes" id="UP000285864">
    <property type="component" value="Unassembled WGS sequence"/>
</dbReference>
<dbReference type="RefSeq" id="WP_022125842.1">
    <property type="nucleotide sequence ID" value="NZ_DAWEKT010000012.1"/>
</dbReference>
<sequence length="447" mass="50432">MIKPRLLFGVCMVAGTLLFASCSNDENNPLPDGTSGEVPALVLDEFNSLFPGATNVVWSTKGEYAVASFYWDGSRADNVVRNHTAWFALANGVWGMTEKEIRFADLPEAVKNAFGASEYGQAPWRADDEVDVLKRNGDSEILYVIDVEKNEGGKETDVDLYYTAEGVLVKEVIDAEDEKDYQDYLPQTPSGTVESWLKEKYPDARIIDVDNEDGGTEVEFISGNMKHEAFFDRSQNWMYTKTEYRFRNIDEVTDIPSQVLAALKATPEYLEAGWVEDAEKYETEKAGTFYCFELENRFDDDVKVYIGSDGTVLQGRPDFGGESSGGAGVATDIEKFIQENYPGAVIIERGYDDGYIEVDIRHDGKEKELLFNGKNEWIRTSWEIRYNELPSAVTSALEAEGYQRDDDEVEVVQTPDASWYEVEVRRQGKEYKVFIDESGKIIKVVED</sequence>
<evidence type="ECO:0000259" key="2">
    <source>
        <dbReference type="Pfam" id="PF11396"/>
    </source>
</evidence>
<dbReference type="PROSITE" id="PS51257">
    <property type="entry name" value="PROKAR_LIPOPROTEIN"/>
    <property type="match status" value="1"/>
</dbReference>
<keyword evidence="1" id="KW-0732">Signal</keyword>
<organism evidence="3 4">
    <name type="scientific">Phocaeicola coprocola</name>
    <dbReference type="NCBI Taxonomy" id="310298"/>
    <lineage>
        <taxon>Bacteria</taxon>
        <taxon>Pseudomonadati</taxon>
        <taxon>Bacteroidota</taxon>
        <taxon>Bacteroidia</taxon>
        <taxon>Bacteroidales</taxon>
        <taxon>Bacteroidaceae</taxon>
        <taxon>Phocaeicola</taxon>
    </lineage>
</organism>
<feature type="domain" description="Putative beta-lactamase-inhibitor-like PepSY-like" evidence="2">
    <location>
        <begin position="82"/>
        <end position="169"/>
    </location>
</feature>
<feature type="domain" description="Putative beta-lactamase-inhibitor-like PepSY-like" evidence="2">
    <location>
        <begin position="217"/>
        <end position="313"/>
    </location>
</feature>
<accession>A0A412GXF9</accession>
<dbReference type="EMBL" id="QRUU01000005">
    <property type="protein sequence ID" value="RGR99584.1"/>
    <property type="molecule type" value="Genomic_DNA"/>
</dbReference>
<feature type="domain" description="Putative beta-lactamase-inhibitor-like PepSY-like" evidence="2">
    <location>
        <begin position="364"/>
        <end position="443"/>
    </location>
</feature>
<evidence type="ECO:0000313" key="4">
    <source>
        <dbReference type="Proteomes" id="UP000285864"/>
    </source>
</evidence>
<name>A0A412GXF9_9BACT</name>
<dbReference type="InterPro" id="IPR021533">
    <property type="entry name" value="PepSY-like"/>
</dbReference>
<keyword evidence="4" id="KW-1185">Reference proteome</keyword>
<feature type="chain" id="PRO_5019186012" description="Putative beta-lactamase-inhibitor-like PepSY-like domain-containing protein" evidence="1">
    <location>
        <begin position="20"/>
        <end position="447"/>
    </location>
</feature>
<gene>
    <name evidence="3" type="ORF">DWY20_02060</name>
</gene>
<comment type="caution">
    <text evidence="3">The sequence shown here is derived from an EMBL/GenBank/DDBJ whole genome shotgun (WGS) entry which is preliminary data.</text>
</comment>
<protein>
    <recommendedName>
        <fullName evidence="2">Putative beta-lactamase-inhibitor-like PepSY-like domain-containing protein</fullName>
    </recommendedName>
</protein>
<proteinExistence type="predicted"/>
<dbReference type="SUPFAM" id="SSF160574">
    <property type="entry name" value="BT0923-like"/>
    <property type="match status" value="3"/>
</dbReference>
<dbReference type="Pfam" id="PF11396">
    <property type="entry name" value="PepSY_like"/>
    <property type="match status" value="3"/>
</dbReference>
<evidence type="ECO:0000313" key="3">
    <source>
        <dbReference type="EMBL" id="RGR99584.1"/>
    </source>
</evidence>
<dbReference type="AlphaFoldDB" id="A0A412GXF9"/>